<evidence type="ECO:0000313" key="2">
    <source>
        <dbReference type="EMBL" id="CAF3338307.1"/>
    </source>
</evidence>
<name>A0A817V2Q2_9BILA</name>
<feature type="region of interest" description="Disordered" evidence="1">
    <location>
        <begin position="537"/>
        <end position="597"/>
    </location>
</feature>
<dbReference type="Proteomes" id="UP000663869">
    <property type="component" value="Unassembled WGS sequence"/>
</dbReference>
<feature type="compositionally biased region" description="Low complexity" evidence="1">
    <location>
        <begin position="294"/>
        <end position="309"/>
    </location>
</feature>
<feature type="region of interest" description="Disordered" evidence="1">
    <location>
        <begin position="1"/>
        <end position="29"/>
    </location>
</feature>
<gene>
    <name evidence="2" type="ORF">FME351_LOCUS3338</name>
</gene>
<feature type="compositionally biased region" description="Polar residues" evidence="1">
    <location>
        <begin position="323"/>
        <end position="346"/>
    </location>
</feature>
<dbReference type="EMBL" id="CAJNYU010000185">
    <property type="protein sequence ID" value="CAF3338307.1"/>
    <property type="molecule type" value="Genomic_DNA"/>
</dbReference>
<accession>A0A817V2Q2</accession>
<feature type="region of interest" description="Disordered" evidence="1">
    <location>
        <begin position="284"/>
        <end position="346"/>
    </location>
</feature>
<feature type="compositionally biased region" description="Pro residues" evidence="1">
    <location>
        <begin position="201"/>
        <end position="219"/>
    </location>
</feature>
<dbReference type="AlphaFoldDB" id="A0A817V2Q2"/>
<comment type="caution">
    <text evidence="2">The sequence shown here is derived from an EMBL/GenBank/DDBJ whole genome shotgun (WGS) entry which is preliminary data.</text>
</comment>
<feature type="compositionally biased region" description="Low complexity" evidence="1">
    <location>
        <begin position="587"/>
        <end position="597"/>
    </location>
</feature>
<feature type="region of interest" description="Disordered" evidence="1">
    <location>
        <begin position="195"/>
        <end position="242"/>
    </location>
</feature>
<evidence type="ECO:0000313" key="3">
    <source>
        <dbReference type="Proteomes" id="UP000663869"/>
    </source>
</evidence>
<organism evidence="2 3">
    <name type="scientific">Rotaria socialis</name>
    <dbReference type="NCBI Taxonomy" id="392032"/>
    <lineage>
        <taxon>Eukaryota</taxon>
        <taxon>Metazoa</taxon>
        <taxon>Spiralia</taxon>
        <taxon>Gnathifera</taxon>
        <taxon>Rotifera</taxon>
        <taxon>Eurotatoria</taxon>
        <taxon>Bdelloidea</taxon>
        <taxon>Philodinida</taxon>
        <taxon>Philodinidae</taxon>
        <taxon>Rotaria</taxon>
    </lineage>
</organism>
<sequence length="652" mass="72378">MTTKRNKSFPMLDRVAPAPSSYRSDPKVSNDAEALRANFDNRLTKDDIASIFSGYHNTNDSTKLATSARPTVELLRANSPTLKRLIAARAKLDKYVSSKLNTDFTNRESIDGLYETSFVSNHEKSATANIRISSSAHKRIKSQKTFSSLPLDKVTYERSAHTGNVRQKCSLEIWLPKAGADDDDNNDDEHINRVTATTTTPPLPLPILPVPTLPLPPEPTSDSKTTEKRPQSPQSSSIKSLRSSIIKTAASTITITTASTDETLSKKPEPAVIPRVYHYEDYLQYPTEERPRSSKSSNTSKSDFKTSNKTIKRHRTRQEARRLSSSTNRTDDTLPSGTSEKPMSSKNLIANIKQTSTGYEPKGTLGSGNTLMIHELMQKYSMIKRTHQELVQAKLQLEKPRQDSKITAQALKDNSLGSPFTSDTASFTSSDHLSLSVKKIVSENSPPRSAGTYNSTNTRLLERRSAYRQPAHSDILPQTRLISIVKNFHTRQTSANTSTTHLPAVIGKKNDDSIHYLERSKTLHVMFDIPIDHSNNISSPVPVPPDSPDNISDSSNLLPRKTNGVEPVSTRSPKRSIPSASTTLRPQQQQQKQQSTQPLVHLVQYQNIQNSAQRYHHSAHAPATTSVSANKALVHLKYSNSGITDRNYLLPE</sequence>
<evidence type="ECO:0000256" key="1">
    <source>
        <dbReference type="SAM" id="MobiDB-lite"/>
    </source>
</evidence>
<protein>
    <submittedName>
        <fullName evidence="2">Uncharacterized protein</fullName>
    </submittedName>
</protein>
<feature type="compositionally biased region" description="Low complexity" evidence="1">
    <location>
        <begin position="231"/>
        <end position="242"/>
    </location>
</feature>
<proteinExistence type="predicted"/>
<reference evidence="2" key="1">
    <citation type="submission" date="2021-02" db="EMBL/GenBank/DDBJ databases">
        <authorList>
            <person name="Nowell W R."/>
        </authorList>
    </citation>
    <scope>NUCLEOTIDE SEQUENCE</scope>
</reference>